<protein>
    <recommendedName>
        <fullName evidence="3 9">Signal peptidase complex subunit 2</fullName>
    </recommendedName>
</protein>
<feature type="transmembrane region" description="Helical" evidence="9">
    <location>
        <begin position="58"/>
        <end position="77"/>
    </location>
</feature>
<comment type="similarity">
    <text evidence="2 9">Belongs to the SPCS2 family.</text>
</comment>
<evidence type="ECO:0000256" key="4">
    <source>
        <dbReference type="ARBA" id="ARBA00022692"/>
    </source>
</evidence>
<keyword evidence="4 9" id="KW-0812">Transmembrane</keyword>
<keyword evidence="7 9" id="KW-0472">Membrane</keyword>
<evidence type="ECO:0000313" key="12">
    <source>
        <dbReference type="Proteomes" id="UP000288716"/>
    </source>
</evidence>
<dbReference type="InterPro" id="IPR009582">
    <property type="entry name" value="Spc2/SPCS2"/>
</dbReference>
<keyword evidence="12" id="KW-1185">Reference proteome</keyword>
<comment type="caution">
    <text evidence="11">The sequence shown here is derived from an EMBL/GenBank/DDBJ whole genome shotgun (WGS) entry which is preliminary data.</text>
</comment>
<dbReference type="STRING" id="299467.A0A443S120"/>
<proteinExistence type="inferred from homology"/>
<dbReference type="OrthoDB" id="29558at2759"/>
<evidence type="ECO:0000313" key="11">
    <source>
        <dbReference type="EMBL" id="RWS21225.1"/>
    </source>
</evidence>
<dbReference type="PANTHER" id="PTHR13085">
    <property type="entry name" value="MICROSOMAL SIGNAL PEPTIDASE 25 KDA SUBUNIT"/>
    <property type="match status" value="1"/>
</dbReference>
<evidence type="ECO:0000256" key="3">
    <source>
        <dbReference type="ARBA" id="ARBA00017057"/>
    </source>
</evidence>
<accession>A0A443S120</accession>
<dbReference type="GO" id="GO:0045047">
    <property type="term" value="P:protein targeting to ER"/>
    <property type="evidence" value="ECO:0007669"/>
    <property type="project" value="TreeGrafter"/>
</dbReference>
<dbReference type="Proteomes" id="UP000288716">
    <property type="component" value="Unassembled WGS sequence"/>
</dbReference>
<dbReference type="GO" id="GO:0006465">
    <property type="term" value="P:signal peptide processing"/>
    <property type="evidence" value="ECO:0007669"/>
    <property type="project" value="UniProtKB-UniRule"/>
</dbReference>
<name>A0A443S120_9ACAR</name>
<evidence type="ECO:0000256" key="8">
    <source>
        <dbReference type="ARBA" id="ARBA00045608"/>
    </source>
</evidence>
<evidence type="ECO:0000256" key="6">
    <source>
        <dbReference type="ARBA" id="ARBA00022989"/>
    </source>
</evidence>
<evidence type="ECO:0000256" key="10">
    <source>
        <dbReference type="SAM" id="MobiDB-lite"/>
    </source>
</evidence>
<gene>
    <name evidence="11" type="ORF">B4U80_10538</name>
</gene>
<dbReference type="PANTHER" id="PTHR13085:SF0">
    <property type="entry name" value="SIGNAL PEPTIDASE COMPLEX SUBUNIT 2"/>
    <property type="match status" value="1"/>
</dbReference>
<evidence type="ECO:0000256" key="2">
    <source>
        <dbReference type="ARBA" id="ARBA00007324"/>
    </source>
</evidence>
<dbReference type="EMBL" id="NCKV01013126">
    <property type="protein sequence ID" value="RWS21225.1"/>
    <property type="molecule type" value="Genomic_DNA"/>
</dbReference>
<evidence type="ECO:0000256" key="9">
    <source>
        <dbReference type="RuleBase" id="RU368033"/>
    </source>
</evidence>
<keyword evidence="6 9" id="KW-1133">Transmembrane helix</keyword>
<dbReference type="GO" id="GO:0008233">
    <property type="term" value="F:peptidase activity"/>
    <property type="evidence" value="ECO:0007669"/>
    <property type="project" value="UniProtKB-UniRule"/>
</dbReference>
<evidence type="ECO:0000256" key="5">
    <source>
        <dbReference type="ARBA" id="ARBA00022824"/>
    </source>
</evidence>
<dbReference type="VEuPathDB" id="VectorBase:LDEU010815"/>
<dbReference type="AlphaFoldDB" id="A0A443S120"/>
<reference evidence="11 12" key="1">
    <citation type="journal article" date="2018" name="Gigascience">
        <title>Genomes of trombidid mites reveal novel predicted allergens and laterally-transferred genes associated with secondary metabolism.</title>
        <authorList>
            <person name="Dong X."/>
            <person name="Chaisiri K."/>
            <person name="Xia D."/>
            <person name="Armstrong S.D."/>
            <person name="Fang Y."/>
            <person name="Donnelly M.J."/>
            <person name="Kadowaki T."/>
            <person name="McGarry J.W."/>
            <person name="Darby A.C."/>
            <person name="Makepeace B.L."/>
        </authorList>
    </citation>
    <scope>NUCLEOTIDE SEQUENCE [LARGE SCALE GENOMIC DNA]</scope>
    <source>
        <strain evidence="11">UoL-UT</strain>
    </source>
</reference>
<dbReference type="GO" id="GO:0005787">
    <property type="term" value="C:signal peptidase complex"/>
    <property type="evidence" value="ECO:0007669"/>
    <property type="project" value="UniProtKB-UniRule"/>
</dbReference>
<dbReference type="Pfam" id="PF06703">
    <property type="entry name" value="SPC25"/>
    <property type="match status" value="1"/>
</dbReference>
<evidence type="ECO:0000256" key="1">
    <source>
        <dbReference type="ARBA" id="ARBA00004477"/>
    </source>
</evidence>
<comment type="subcellular location">
    <subcellularLocation>
        <location evidence="1 9">Endoplasmic reticulum membrane</location>
        <topology evidence="1 9">Multi-pass membrane protein</topology>
    </subcellularLocation>
</comment>
<feature type="transmembrane region" description="Helical" evidence="9">
    <location>
        <begin position="89"/>
        <end position="108"/>
    </location>
</feature>
<comment type="function">
    <text evidence="8 9">Component of the signal peptidase complex (SPC) which catalyzes the cleavage of N-terminal signal sequences from nascent proteins as they are translocated into the lumen of the endoplasmic reticulum. Enhances the enzymatic activity of SPC and facilitates the interactions between different components of the translocation site.</text>
</comment>
<keyword evidence="5 9" id="KW-0256">Endoplasmic reticulum</keyword>
<feature type="region of interest" description="Disordered" evidence="10">
    <location>
        <begin position="1"/>
        <end position="23"/>
    </location>
</feature>
<evidence type="ECO:0000256" key="7">
    <source>
        <dbReference type="ARBA" id="ARBA00023136"/>
    </source>
</evidence>
<organism evidence="11 12">
    <name type="scientific">Leptotrombidium deliense</name>
    <dbReference type="NCBI Taxonomy" id="299467"/>
    <lineage>
        <taxon>Eukaryota</taxon>
        <taxon>Metazoa</taxon>
        <taxon>Ecdysozoa</taxon>
        <taxon>Arthropoda</taxon>
        <taxon>Chelicerata</taxon>
        <taxon>Arachnida</taxon>
        <taxon>Acari</taxon>
        <taxon>Acariformes</taxon>
        <taxon>Trombidiformes</taxon>
        <taxon>Prostigmata</taxon>
        <taxon>Anystina</taxon>
        <taxon>Parasitengona</taxon>
        <taxon>Trombiculoidea</taxon>
        <taxon>Trombiculidae</taxon>
        <taxon>Leptotrombidium</taxon>
    </lineage>
</organism>
<sequence>MGKEEQKNVAAGSGDESDEKEEVKIDKWDGTALKNTLDDTVRKIFTEKYKYVECHKLMDIRLTICVTAVSAAMFALVYDYFNPFPASKIVLITCVLTYFTLMGILTLYTTMVEKGIFLVVKSTDVVGMDPPKVFTVSSYLKRFDDIYTLSIEFTDGRGSKPVEVSLSKSVANWFDENGILVDRFENDVTDLHSQLKSGKKSK</sequence>